<sequence length="191" mass="22467">MFAFILMLFGIISISIYAAIASSTLIIKSLREYLKKEYTETFFKEIIKKIGIINCSWIMSCNFLGLFLEASKKIDGTDNYLLLLAFFNIIIYFIIRYYIKKTKKSIVEDIFFTIIILLVIYSTIICYAGSTFRLQDFFIFLPTINIILVYILTKFKYINRKIKTVLMILLSILFLLFTIIILLFLFLLLIH</sequence>
<dbReference type="KEGG" id="clt:CM240_2900"/>
<feature type="transmembrane region" description="Helical" evidence="1">
    <location>
        <begin position="6"/>
        <end position="30"/>
    </location>
</feature>
<evidence type="ECO:0000313" key="2">
    <source>
        <dbReference type="EMBL" id="CDM70017.1"/>
    </source>
</evidence>
<keyword evidence="1" id="KW-0812">Transmembrane</keyword>
<organism evidence="2 3">
    <name type="scientific">Clostridium bornimense</name>
    <dbReference type="NCBI Taxonomy" id="1216932"/>
    <lineage>
        <taxon>Bacteria</taxon>
        <taxon>Bacillati</taxon>
        <taxon>Bacillota</taxon>
        <taxon>Clostridia</taxon>
        <taxon>Eubacteriales</taxon>
        <taxon>Clostridiaceae</taxon>
        <taxon>Clostridium</taxon>
    </lineage>
</organism>
<feature type="transmembrane region" description="Helical" evidence="1">
    <location>
        <begin position="165"/>
        <end position="190"/>
    </location>
</feature>
<reference evidence="2 3" key="1">
    <citation type="submission" date="2013-11" db="EMBL/GenBank/DDBJ databases">
        <title>Complete genome sequence of Clostridum sp. M2/40.</title>
        <authorList>
            <person name="Wibberg D."/>
            <person name="Puehler A."/>
            <person name="Schlueter A."/>
        </authorList>
    </citation>
    <scope>NUCLEOTIDE SEQUENCE [LARGE SCALE GENOMIC DNA]</scope>
    <source>
        <strain evidence="3">M2/40</strain>
    </source>
</reference>
<dbReference type="HOGENOM" id="CLU_1419247_0_0_9"/>
<feature type="transmembrane region" description="Helical" evidence="1">
    <location>
        <begin position="111"/>
        <end position="130"/>
    </location>
</feature>
<gene>
    <name evidence="2" type="ORF">CM240_2900</name>
</gene>
<evidence type="ECO:0000256" key="1">
    <source>
        <dbReference type="SAM" id="Phobius"/>
    </source>
</evidence>
<feature type="transmembrane region" description="Helical" evidence="1">
    <location>
        <begin position="50"/>
        <end position="68"/>
    </location>
</feature>
<name>W6S6L3_9CLOT</name>
<evidence type="ECO:0000313" key="3">
    <source>
        <dbReference type="Proteomes" id="UP000019426"/>
    </source>
</evidence>
<keyword evidence="1" id="KW-1133">Transmembrane helix</keyword>
<feature type="transmembrane region" description="Helical" evidence="1">
    <location>
        <begin position="80"/>
        <end position="99"/>
    </location>
</feature>
<keyword evidence="3" id="KW-1185">Reference proteome</keyword>
<dbReference type="Proteomes" id="UP000019426">
    <property type="component" value="Chromosome M2/40_rep2"/>
</dbReference>
<keyword evidence="1" id="KW-0472">Membrane</keyword>
<dbReference type="EMBL" id="HG917869">
    <property type="protein sequence ID" value="CDM70017.1"/>
    <property type="molecule type" value="Genomic_DNA"/>
</dbReference>
<protein>
    <submittedName>
        <fullName evidence="2">Putative membrane protein</fullName>
    </submittedName>
</protein>
<feature type="transmembrane region" description="Helical" evidence="1">
    <location>
        <begin position="136"/>
        <end position="153"/>
    </location>
</feature>
<accession>W6S6L3</accession>
<dbReference type="PATRIC" id="fig|1216932.3.peg.2865"/>
<dbReference type="AlphaFoldDB" id="W6S6L3"/>
<proteinExistence type="predicted"/>
<dbReference type="RefSeq" id="WP_044040189.1">
    <property type="nucleotide sequence ID" value="NZ_HG917869.1"/>
</dbReference>